<name>Q1DBT3_MYXXD</name>
<organism evidence="1 2">
    <name type="scientific">Myxococcus xanthus (strain DK1622)</name>
    <dbReference type="NCBI Taxonomy" id="246197"/>
    <lineage>
        <taxon>Bacteria</taxon>
        <taxon>Pseudomonadati</taxon>
        <taxon>Myxococcota</taxon>
        <taxon>Myxococcia</taxon>
        <taxon>Myxococcales</taxon>
        <taxon>Cystobacterineae</taxon>
        <taxon>Myxococcaceae</taxon>
        <taxon>Myxococcus</taxon>
    </lineage>
</organism>
<sequence>MRDVANACALALDARGADSHVLNVGSGQSITVNEVALTLAEVMGRLGLRPAVTGRYRMGDIRHCFADISLACELLGYAPRVSFHDGLAELSSWLEDQVATDRVAEARAELETRGLTV</sequence>
<protein>
    <submittedName>
        <fullName evidence="1">Epimerase domain protein</fullName>
    </submittedName>
</protein>
<evidence type="ECO:0000313" key="2">
    <source>
        <dbReference type="Proteomes" id="UP000002402"/>
    </source>
</evidence>
<dbReference type="STRING" id="246197.MXAN_1638"/>
<gene>
    <name evidence="1" type="ordered locus">MXAN_1638</name>
</gene>
<dbReference type="eggNOG" id="COG1087">
    <property type="taxonomic scope" value="Bacteria"/>
</dbReference>
<dbReference type="EnsemblBacteria" id="ABF89092">
    <property type="protein sequence ID" value="ABF89092"/>
    <property type="gene ID" value="MXAN_1638"/>
</dbReference>
<dbReference type="RefSeq" id="WP_011551749.1">
    <property type="nucleotide sequence ID" value="NC_008095.1"/>
</dbReference>
<accession>Q1DBT3</accession>
<dbReference type="KEGG" id="mxa:MXAN_1638"/>
<proteinExistence type="predicted"/>
<dbReference type="Gene3D" id="3.40.50.720">
    <property type="entry name" value="NAD(P)-binding Rossmann-like Domain"/>
    <property type="match status" value="1"/>
</dbReference>
<dbReference type="AlphaFoldDB" id="Q1DBT3"/>
<dbReference type="HOGENOM" id="CLU_2082262_0_0_7"/>
<dbReference type="Proteomes" id="UP000002402">
    <property type="component" value="Chromosome"/>
</dbReference>
<dbReference type="SUPFAM" id="SSF51735">
    <property type="entry name" value="NAD(P)-binding Rossmann-fold domains"/>
    <property type="match status" value="1"/>
</dbReference>
<dbReference type="EMBL" id="CP000113">
    <property type="protein sequence ID" value="ABF89092.1"/>
    <property type="molecule type" value="Genomic_DNA"/>
</dbReference>
<keyword evidence="2" id="KW-1185">Reference proteome</keyword>
<evidence type="ECO:0000313" key="1">
    <source>
        <dbReference type="EMBL" id="ABF89092.1"/>
    </source>
</evidence>
<dbReference type="InterPro" id="IPR036291">
    <property type="entry name" value="NAD(P)-bd_dom_sf"/>
</dbReference>
<dbReference type="GeneID" id="41359080"/>
<reference evidence="1 2" key="1">
    <citation type="journal article" date="2006" name="Proc. Natl. Acad. Sci. U.S.A.">
        <title>Evolution of sensory complexity recorded in a myxobacterial genome.</title>
        <authorList>
            <person name="Goldman B.S."/>
            <person name="Nierman W.C."/>
            <person name="Kaiser D."/>
            <person name="Slater S.C."/>
            <person name="Durkin A.S."/>
            <person name="Eisen J.A."/>
            <person name="Ronning C.M."/>
            <person name="Barbazuk W.B."/>
            <person name="Blanchard M."/>
            <person name="Field C."/>
            <person name="Halling C."/>
            <person name="Hinkle G."/>
            <person name="Iartchuk O."/>
            <person name="Kim H.S."/>
            <person name="Mackenzie C."/>
            <person name="Madupu R."/>
            <person name="Miller N."/>
            <person name="Shvartsbeyn A."/>
            <person name="Sullivan S.A."/>
            <person name="Vaudin M."/>
            <person name="Wiegand R."/>
            <person name="Kaplan H.B."/>
        </authorList>
    </citation>
    <scope>NUCLEOTIDE SEQUENCE [LARGE SCALE GENOMIC DNA]</scope>
    <source>
        <strain evidence="2">DK1622</strain>
    </source>
</reference>
<dbReference type="OrthoDB" id="9802815at2"/>